<keyword evidence="4" id="KW-1185">Reference proteome</keyword>
<protein>
    <recommendedName>
        <fullName evidence="5">Copper transporter</fullName>
    </recommendedName>
</protein>
<dbReference type="GO" id="GO:0055070">
    <property type="term" value="P:copper ion homeostasis"/>
    <property type="evidence" value="ECO:0007669"/>
    <property type="project" value="InterPro"/>
</dbReference>
<feature type="coiled-coil region" evidence="1">
    <location>
        <begin position="43"/>
        <end position="77"/>
    </location>
</feature>
<evidence type="ECO:0000313" key="3">
    <source>
        <dbReference type="EMBL" id="AFS78408.1"/>
    </source>
</evidence>
<dbReference type="EMBL" id="CP003326">
    <property type="protein sequence ID" value="AFS78408.1"/>
    <property type="molecule type" value="Genomic_DNA"/>
</dbReference>
<evidence type="ECO:0000256" key="2">
    <source>
        <dbReference type="SAM" id="Phobius"/>
    </source>
</evidence>
<keyword evidence="2" id="KW-1133">Transmembrane helix</keyword>
<dbReference type="PATRIC" id="fig|1128398.3.peg.1421"/>
<dbReference type="RefSeq" id="WP_014967545.1">
    <property type="nucleotide sequence ID" value="NC_018664.1"/>
</dbReference>
<dbReference type="OrthoDB" id="2382049at2"/>
<evidence type="ECO:0000313" key="4">
    <source>
        <dbReference type="Proteomes" id="UP000006094"/>
    </source>
</evidence>
<evidence type="ECO:0000256" key="1">
    <source>
        <dbReference type="SAM" id="Coils"/>
    </source>
</evidence>
<dbReference type="InterPro" id="IPR021522">
    <property type="entry name" value="MctB"/>
</dbReference>
<proteinExistence type="predicted"/>
<dbReference type="STRING" id="1128398.Curi_c13980"/>
<feature type="transmembrane region" description="Helical" evidence="2">
    <location>
        <begin position="7"/>
        <end position="29"/>
    </location>
</feature>
<reference evidence="3 4" key="1">
    <citation type="journal article" date="2012" name="PLoS ONE">
        <title>The purine-utilizing bacterium Clostridium acidurici 9a: a genome-guided metabolic reconsideration.</title>
        <authorList>
            <person name="Hartwich K."/>
            <person name="Poehlein A."/>
            <person name="Daniel R."/>
        </authorList>
    </citation>
    <scope>NUCLEOTIDE SEQUENCE [LARGE SCALE GENOMIC DNA]</scope>
    <source>
        <strain evidence="4">ATCC 7906 / DSM 604 / BCRC 14475 / CIP 104303 / KCTC 5404 / NCIMB 10678 / 9a</strain>
    </source>
</reference>
<evidence type="ECO:0008006" key="5">
    <source>
        <dbReference type="Google" id="ProtNLM"/>
    </source>
</evidence>
<keyword evidence="2" id="KW-0472">Membrane</keyword>
<accession>K0AX97</accession>
<sequence>MVANVKYYVVTIVSIFLAIGIGIFIGFMLDAQDILTSQKDDIVSQLESRFDYLKEENQKIKKESENTNKENKRLEEFNRIVYPEMVKDRLSGIKVAVIETNDDYVYSGINQTLELAGADIKSNTTINDLMMTDVEKLKEIYKNVTGKEEENIQKTVIREVTSSLIKGETTPLVQALKEQGIINISGIYNEPLQYIIIAGGSNDKGDERYKIIDENIIDVAKKSNIPVIGIEKENVKYSYIDKYKNSRISSVDNVNSIIGKITLVLAMDGHPGNYGVKPSAESLAPAITPLPSEQ</sequence>
<dbReference type="eggNOG" id="ENOG502Z9M5">
    <property type="taxonomic scope" value="Bacteria"/>
</dbReference>
<gene>
    <name evidence="3" type="ordered locus">Curi_c13980</name>
</gene>
<dbReference type="AlphaFoldDB" id="K0AX97"/>
<dbReference type="Pfam" id="PF11382">
    <property type="entry name" value="MctB"/>
    <property type="match status" value="1"/>
</dbReference>
<dbReference type="HOGENOM" id="CLU_072020_1_0_9"/>
<keyword evidence="1" id="KW-0175">Coiled coil</keyword>
<dbReference type="KEGG" id="cad:Curi_c13980"/>
<dbReference type="Proteomes" id="UP000006094">
    <property type="component" value="Chromosome"/>
</dbReference>
<name>K0AX97_GOTA9</name>
<keyword evidence="2" id="KW-0812">Transmembrane</keyword>
<organism evidence="3 4">
    <name type="scientific">Gottschalkia acidurici (strain ATCC 7906 / DSM 604 / BCRC 14475 / CIP 104303 / KCTC 5404 / NCIMB 10678 / 9a)</name>
    <name type="common">Clostridium acidurici</name>
    <dbReference type="NCBI Taxonomy" id="1128398"/>
    <lineage>
        <taxon>Bacteria</taxon>
        <taxon>Bacillati</taxon>
        <taxon>Bacillota</taxon>
        <taxon>Tissierellia</taxon>
        <taxon>Tissierellales</taxon>
        <taxon>Gottschalkiaceae</taxon>
        <taxon>Gottschalkia</taxon>
    </lineage>
</organism>
<dbReference type="GO" id="GO:0016020">
    <property type="term" value="C:membrane"/>
    <property type="evidence" value="ECO:0007669"/>
    <property type="project" value="InterPro"/>
</dbReference>